<evidence type="ECO:0000313" key="5">
    <source>
        <dbReference type="Proteomes" id="UP000006094"/>
    </source>
</evidence>
<evidence type="ECO:0000313" key="4">
    <source>
        <dbReference type="EMBL" id="AFS79465.1"/>
    </source>
</evidence>
<dbReference type="NCBIfam" id="TIGR00715">
    <property type="entry name" value="precor6x_red"/>
    <property type="match status" value="1"/>
</dbReference>
<protein>
    <submittedName>
        <fullName evidence="4">Cobalt-precorrin-6X reductase CbiJ</fullName>
        <ecNumber evidence="4">1.3.1.54</ecNumber>
    </submittedName>
</protein>
<dbReference type="HOGENOM" id="CLU_068627_0_0_9"/>
<reference evidence="4 5" key="1">
    <citation type="journal article" date="2012" name="PLoS ONE">
        <title>The purine-utilizing bacterium Clostridium acidurici 9a: a genome-guided metabolic reconsideration.</title>
        <authorList>
            <person name="Hartwich K."/>
            <person name="Poehlein A."/>
            <person name="Daniel R."/>
        </authorList>
    </citation>
    <scope>NUCLEOTIDE SEQUENCE [LARGE SCALE GENOMIC DNA]</scope>
    <source>
        <strain evidence="5">ATCC 7906 / DSM 604 / BCRC 14475 / CIP 104303 / KCTC 5404 / NCIMB 10678 / 9a</strain>
    </source>
</reference>
<dbReference type="Pfam" id="PF02571">
    <property type="entry name" value="CbiJ"/>
    <property type="match status" value="1"/>
</dbReference>
<keyword evidence="2" id="KW-0169">Cobalamin biosynthesis</keyword>
<organism evidence="4 5">
    <name type="scientific">Gottschalkia acidurici (strain ATCC 7906 / DSM 604 / BCRC 14475 / CIP 104303 / KCTC 5404 / NCIMB 10678 / 9a)</name>
    <name type="common">Clostridium acidurici</name>
    <dbReference type="NCBI Taxonomy" id="1128398"/>
    <lineage>
        <taxon>Bacteria</taxon>
        <taxon>Bacillati</taxon>
        <taxon>Bacillota</taxon>
        <taxon>Tissierellia</taxon>
        <taxon>Tissierellales</taxon>
        <taxon>Gottschalkiaceae</taxon>
        <taxon>Gottschalkia</taxon>
    </lineage>
</organism>
<comment type="pathway">
    <text evidence="1">Cofactor biosynthesis; adenosylcobalamin biosynthesis.</text>
</comment>
<dbReference type="GO" id="GO:0009236">
    <property type="term" value="P:cobalamin biosynthetic process"/>
    <property type="evidence" value="ECO:0007669"/>
    <property type="project" value="UniProtKB-UniPathway"/>
</dbReference>
<dbReference type="EMBL" id="CP003326">
    <property type="protein sequence ID" value="AFS79465.1"/>
    <property type="molecule type" value="Genomic_DNA"/>
</dbReference>
<sequence length="242" mass="27969">MIWIIGGTKETFYLVEKISKKVDYVVTVATYAGKEVLKDKNTIVSRLNYENMIEFISRHNIKKIVDMSHPYAEEVTLNAKRASKECNIEYIRYVREKAQRVKESKTIYLENIEACLNYLKERKGTVLFTTGIKNITDFERIKGNNRFIYRVLPSKFSIEECVNNNIDMKNIIAILGPFSEEFNLAMFKQYNPDYVVMKDSGNIGGTFDKLSACEKLGIKSIIIGRKDEEGIKDIDKLVEMII</sequence>
<dbReference type="PROSITE" id="PS51014">
    <property type="entry name" value="COBK_CBIJ"/>
    <property type="match status" value="1"/>
</dbReference>
<gene>
    <name evidence="4" type="primary">cbiJ</name>
    <name evidence="4" type="ordered locus">Curi_c24700</name>
</gene>
<dbReference type="eggNOG" id="COG2099">
    <property type="taxonomic scope" value="Bacteria"/>
</dbReference>
<dbReference type="UniPathway" id="UPA00148"/>
<dbReference type="PANTHER" id="PTHR36925">
    <property type="entry name" value="COBALT-PRECORRIN-6A REDUCTASE"/>
    <property type="match status" value="1"/>
</dbReference>
<dbReference type="STRING" id="1128398.Curi_c24700"/>
<evidence type="ECO:0000256" key="3">
    <source>
        <dbReference type="ARBA" id="ARBA00023002"/>
    </source>
</evidence>
<dbReference type="KEGG" id="cad:Curi_c24700"/>
<dbReference type="InterPro" id="IPR003723">
    <property type="entry name" value="Precorrin-6x_reduct"/>
</dbReference>
<dbReference type="OrthoDB" id="9780707at2"/>
<dbReference type="GO" id="GO:0016994">
    <property type="term" value="F:precorrin-6A reductase activity"/>
    <property type="evidence" value="ECO:0007669"/>
    <property type="project" value="UniProtKB-EC"/>
</dbReference>
<dbReference type="EC" id="1.3.1.54" evidence="4"/>
<name>K0B3M7_GOTA9</name>
<proteinExistence type="predicted"/>
<evidence type="ECO:0000256" key="2">
    <source>
        <dbReference type="ARBA" id="ARBA00022573"/>
    </source>
</evidence>
<keyword evidence="5" id="KW-1185">Reference proteome</keyword>
<accession>K0B3M7</accession>
<dbReference type="AlphaFoldDB" id="K0B3M7"/>
<dbReference type="Proteomes" id="UP000006094">
    <property type="component" value="Chromosome"/>
</dbReference>
<dbReference type="RefSeq" id="WP_014968599.1">
    <property type="nucleotide sequence ID" value="NC_018664.1"/>
</dbReference>
<evidence type="ECO:0000256" key="1">
    <source>
        <dbReference type="ARBA" id="ARBA00004953"/>
    </source>
</evidence>
<dbReference type="PANTHER" id="PTHR36925:SF1">
    <property type="entry name" value="COBALT-PRECORRIN-6A REDUCTASE"/>
    <property type="match status" value="1"/>
</dbReference>
<keyword evidence="3 4" id="KW-0560">Oxidoreductase</keyword>